<organism evidence="6 7">
    <name type="scientific">Russula ochroleuca</name>
    <dbReference type="NCBI Taxonomy" id="152965"/>
    <lineage>
        <taxon>Eukaryota</taxon>
        <taxon>Fungi</taxon>
        <taxon>Dikarya</taxon>
        <taxon>Basidiomycota</taxon>
        <taxon>Agaricomycotina</taxon>
        <taxon>Agaricomycetes</taxon>
        <taxon>Russulales</taxon>
        <taxon>Russulaceae</taxon>
        <taxon>Russula</taxon>
    </lineage>
</organism>
<dbReference type="OrthoDB" id="5576775at2759"/>
<dbReference type="InterPro" id="IPR014840">
    <property type="entry name" value="HRD"/>
</dbReference>
<dbReference type="InterPro" id="IPR026947">
    <property type="entry name" value="UBN_middle_dom"/>
</dbReference>
<evidence type="ECO:0000313" key="6">
    <source>
        <dbReference type="EMBL" id="KAF8486865.1"/>
    </source>
</evidence>
<reference evidence="6" key="2">
    <citation type="journal article" date="2020" name="Nat. Commun.">
        <title>Large-scale genome sequencing of mycorrhizal fungi provides insights into the early evolution of symbiotic traits.</title>
        <authorList>
            <person name="Miyauchi S."/>
            <person name="Kiss E."/>
            <person name="Kuo A."/>
            <person name="Drula E."/>
            <person name="Kohler A."/>
            <person name="Sanchez-Garcia M."/>
            <person name="Morin E."/>
            <person name="Andreopoulos B."/>
            <person name="Barry K.W."/>
            <person name="Bonito G."/>
            <person name="Buee M."/>
            <person name="Carver A."/>
            <person name="Chen C."/>
            <person name="Cichocki N."/>
            <person name="Clum A."/>
            <person name="Culley D."/>
            <person name="Crous P.W."/>
            <person name="Fauchery L."/>
            <person name="Girlanda M."/>
            <person name="Hayes R.D."/>
            <person name="Keri Z."/>
            <person name="LaButti K."/>
            <person name="Lipzen A."/>
            <person name="Lombard V."/>
            <person name="Magnuson J."/>
            <person name="Maillard F."/>
            <person name="Murat C."/>
            <person name="Nolan M."/>
            <person name="Ohm R.A."/>
            <person name="Pangilinan J."/>
            <person name="Pereira M.F."/>
            <person name="Perotto S."/>
            <person name="Peter M."/>
            <person name="Pfister S."/>
            <person name="Riley R."/>
            <person name="Sitrit Y."/>
            <person name="Stielow J.B."/>
            <person name="Szollosi G."/>
            <person name="Zifcakova L."/>
            <person name="Stursova M."/>
            <person name="Spatafora J.W."/>
            <person name="Tedersoo L."/>
            <person name="Vaario L.M."/>
            <person name="Yamada A."/>
            <person name="Yan M."/>
            <person name="Wang P."/>
            <person name="Xu J."/>
            <person name="Bruns T."/>
            <person name="Baldrian P."/>
            <person name="Vilgalys R."/>
            <person name="Dunand C."/>
            <person name="Henrissat B."/>
            <person name="Grigoriev I.V."/>
            <person name="Hibbett D."/>
            <person name="Nagy L.G."/>
            <person name="Martin F.M."/>
        </authorList>
    </citation>
    <scope>NUCLEOTIDE SEQUENCE</scope>
    <source>
        <strain evidence="6">Prilba</strain>
    </source>
</reference>
<dbReference type="AlphaFoldDB" id="A0A9P5N542"/>
<gene>
    <name evidence="5" type="ORF">DFH94DRAFT_640985</name>
    <name evidence="6" type="ORF">DFH94DRAFT_659786</name>
</gene>
<dbReference type="Pfam" id="PF08729">
    <property type="entry name" value="HUN"/>
    <property type="match status" value="1"/>
</dbReference>
<dbReference type="EMBL" id="WHVB01000137">
    <property type="protein sequence ID" value="KAF8461172.1"/>
    <property type="molecule type" value="Genomic_DNA"/>
</dbReference>
<dbReference type="Proteomes" id="UP000759537">
    <property type="component" value="Unassembled WGS sequence"/>
</dbReference>
<feature type="compositionally biased region" description="Basic residues" evidence="2">
    <location>
        <begin position="215"/>
        <end position="224"/>
    </location>
</feature>
<evidence type="ECO:0000259" key="4">
    <source>
        <dbReference type="Pfam" id="PF14075"/>
    </source>
</evidence>
<evidence type="ECO:0000259" key="3">
    <source>
        <dbReference type="Pfam" id="PF08729"/>
    </source>
</evidence>
<comment type="caution">
    <text evidence="6">The sequence shown here is derived from an EMBL/GenBank/DDBJ whole genome shotgun (WGS) entry which is preliminary data.</text>
</comment>
<evidence type="ECO:0000256" key="1">
    <source>
        <dbReference type="ARBA" id="ARBA00022553"/>
    </source>
</evidence>
<dbReference type="Pfam" id="PF14075">
    <property type="entry name" value="UBN_AB"/>
    <property type="match status" value="1"/>
</dbReference>
<proteinExistence type="predicted"/>
<reference evidence="6" key="1">
    <citation type="submission" date="2019-10" db="EMBL/GenBank/DDBJ databases">
        <authorList>
            <consortium name="DOE Joint Genome Institute"/>
            <person name="Kuo A."/>
            <person name="Miyauchi S."/>
            <person name="Kiss E."/>
            <person name="Drula E."/>
            <person name="Kohler A."/>
            <person name="Sanchez-Garcia M."/>
            <person name="Andreopoulos B."/>
            <person name="Barry K.W."/>
            <person name="Bonito G."/>
            <person name="Buee M."/>
            <person name="Carver A."/>
            <person name="Chen C."/>
            <person name="Cichocki N."/>
            <person name="Clum A."/>
            <person name="Culley D."/>
            <person name="Crous P.W."/>
            <person name="Fauchery L."/>
            <person name="Girlanda M."/>
            <person name="Hayes R."/>
            <person name="Keri Z."/>
            <person name="LaButti K."/>
            <person name="Lipzen A."/>
            <person name="Lombard V."/>
            <person name="Magnuson J."/>
            <person name="Maillard F."/>
            <person name="Morin E."/>
            <person name="Murat C."/>
            <person name="Nolan M."/>
            <person name="Ohm R."/>
            <person name="Pangilinan J."/>
            <person name="Pereira M."/>
            <person name="Perotto S."/>
            <person name="Peter M."/>
            <person name="Riley R."/>
            <person name="Sitrit Y."/>
            <person name="Stielow B."/>
            <person name="Szollosi G."/>
            <person name="Zifcakova L."/>
            <person name="Stursova M."/>
            <person name="Spatafora J.W."/>
            <person name="Tedersoo L."/>
            <person name="Vaario L.-M."/>
            <person name="Yamada A."/>
            <person name="Yan M."/>
            <person name="Wang P."/>
            <person name="Xu J."/>
            <person name="Bruns T."/>
            <person name="Baldrian P."/>
            <person name="Vilgalys R."/>
            <person name="Henrissat B."/>
            <person name="Grigoriev I.V."/>
            <person name="Hibbett D."/>
            <person name="Nagy L.G."/>
            <person name="Martin F.M."/>
        </authorList>
    </citation>
    <scope>NUCLEOTIDE SEQUENCE</scope>
    <source>
        <strain evidence="6">Prilba</strain>
    </source>
</reference>
<feature type="region of interest" description="Disordered" evidence="2">
    <location>
        <begin position="411"/>
        <end position="466"/>
    </location>
</feature>
<feature type="region of interest" description="Disordered" evidence="2">
    <location>
        <begin position="1"/>
        <end position="160"/>
    </location>
</feature>
<name>A0A9P5N542_9AGAM</name>
<feature type="compositionally biased region" description="Pro residues" evidence="2">
    <location>
        <begin position="79"/>
        <end position="90"/>
    </location>
</feature>
<protein>
    <recommendedName>
        <fullName evidence="8">Ubinuclein middle domain-containing protein</fullName>
    </recommendedName>
</protein>
<evidence type="ECO:0000313" key="5">
    <source>
        <dbReference type="EMBL" id="KAF8461172.1"/>
    </source>
</evidence>
<accession>A0A9P5N542</accession>
<keyword evidence="7" id="KW-1185">Reference proteome</keyword>
<evidence type="ECO:0008006" key="8">
    <source>
        <dbReference type="Google" id="ProtNLM"/>
    </source>
</evidence>
<evidence type="ECO:0000313" key="7">
    <source>
        <dbReference type="Proteomes" id="UP000759537"/>
    </source>
</evidence>
<feature type="compositionally biased region" description="Basic and acidic residues" evidence="2">
    <location>
        <begin position="447"/>
        <end position="466"/>
    </location>
</feature>
<dbReference type="EMBL" id="WHVB01000001">
    <property type="protein sequence ID" value="KAF8486865.1"/>
    <property type="molecule type" value="Genomic_DNA"/>
</dbReference>
<keyword evidence="1" id="KW-0597">Phosphoprotein</keyword>
<feature type="region of interest" description="Disordered" evidence="2">
    <location>
        <begin position="214"/>
        <end position="256"/>
    </location>
</feature>
<feature type="domain" description="Ubinuclein middle" evidence="4">
    <location>
        <begin position="294"/>
        <end position="538"/>
    </location>
</feature>
<feature type="domain" description="Hpc2-related" evidence="3">
    <location>
        <begin position="165"/>
        <end position="209"/>
    </location>
</feature>
<sequence length="556" mass="60680">MHEQNQKSPPALVTSVPLPPPDSQQPSPIAPDVDDTASIGPGDPSASDVAPKTSTEVKGKGKPASGKPKSSKARARSPSPSPPPPPPPPLQTIRLEIQLGGPENYAVDVAALAKETGQRPASPPAAVKPYESESDGEGAPESGMGTDGGGEKKGRKVRKTRICKKKKNLGAEYYDLTDPFIDDSELAIDERTFIAQTKQQGFYVFSGEVALLKEKSHRKPKSKKSALPAPEPIAGPSNYPHAVVHPPPPPQGSKDVPIALLSEEEETGGKRRTRVSAESPNGKKKRRVVDILPFHPDLEAAVEDLKVAISKENWEPKGKFPPGIRPVLGAVALKAIKLNEYNDNFFNLMPRIFPYNRFTMSKLIKRQIYPEHMTLLLKRQDELLVELKAAADEGFPRAKEEWERSVVAWEKKQEKNKVESSTASVDDDSPGSKAAPLPPGDDGVGMDVDKSADGEGKDTKETKDAHPPVKKYKMTEAMKGLIWNLVCLSNECCRIENEKNTLEGWASQVSEQGLRKALYQKILAAFPDGWMSSGQVSREVSVMKKKFEKEAFESES</sequence>
<evidence type="ECO:0000256" key="2">
    <source>
        <dbReference type="SAM" id="MobiDB-lite"/>
    </source>
</evidence>